<gene>
    <name evidence="3" type="ORF">NF557_12445</name>
</gene>
<dbReference type="Pfam" id="PF25077">
    <property type="entry name" value="DUF7800"/>
    <property type="match status" value="1"/>
</dbReference>
<dbReference type="InterPro" id="IPR029052">
    <property type="entry name" value="Metallo-depent_PP-like"/>
</dbReference>
<dbReference type="Proteomes" id="UP001056535">
    <property type="component" value="Chromosome"/>
</dbReference>
<evidence type="ECO:0000259" key="1">
    <source>
        <dbReference type="Pfam" id="PF09423"/>
    </source>
</evidence>
<proteinExistence type="predicted"/>
<dbReference type="PANTHER" id="PTHR37031">
    <property type="entry name" value="METALLOPHOSPHATASE BINDING DOMAIN PROTEIN"/>
    <property type="match status" value="1"/>
</dbReference>
<name>A0ABY4YFX3_9MICO</name>
<feature type="domain" description="PhoD-like phosphatase metallophosphatase" evidence="1">
    <location>
        <begin position="147"/>
        <end position="471"/>
    </location>
</feature>
<evidence type="ECO:0000313" key="3">
    <source>
        <dbReference type="EMBL" id="USQ75426.1"/>
    </source>
</evidence>
<evidence type="ECO:0000313" key="4">
    <source>
        <dbReference type="Proteomes" id="UP001056535"/>
    </source>
</evidence>
<sequence>METLLVLGPMVRHVDGDSAAIWVETAAAGVVTVRLPGRDGEQGWRAPTFGVHGHHYALVEVTGLHPGERSAYQVLLDDQVVWPQPADPFPAPHLATSPPGGPVRLAFGSCRTSVPHDLVHETSHGVDALRTYALSLRAGEPGPLGVEPDLLLLLGDQVYADSTSAAMREFIASRRSLQEEPGAELADYEEYAHLYQLAWTEPPLRWLFSWLPSLMIFDDHDIRDDWNTSLAWREEMEQTSWWHGRVVAGLGSYWVYQHLGNLSVSARAGDPLWHELQRRQAEHPGREVDLTDAVDAFAERADRDPLSYRWSYTHPLGGSSHLVVVDSRAARNLDPEHRAMLDEAEMSWLDEQLTGDVEHLVIGTSLPYLLPRGIHHLEAWDEAVVAGAWGPRWRRPGEWLRQELDLEHWAAFHASFERVAAMVTEVADGRRGTAPASVVFLSGDVHHSYITEVVRTGGSRILQLVCSPVRNPMPVVMRAAFALVAHGIARPLGAALARSARVPDPPLRWRDVAGPWFDNNIAVLDIEGQDLRTVWLGGRRVPGIDDEPQLVLVADIELDVPPVGSSTHPARARVHPDDRSRVRPRAARALGVAALSLAAYAWWRRSR</sequence>
<protein>
    <submittedName>
        <fullName evidence="3">Alkaline phosphatase family protein</fullName>
    </submittedName>
</protein>
<dbReference type="EMBL" id="CP099490">
    <property type="protein sequence ID" value="USQ75426.1"/>
    <property type="molecule type" value="Genomic_DNA"/>
</dbReference>
<dbReference type="Gene3D" id="3.60.21.70">
    <property type="entry name" value="PhoD-like phosphatase"/>
    <property type="match status" value="1"/>
</dbReference>
<organism evidence="3 4">
    <name type="scientific">Ornithinimicrobium cryptoxanthini</name>
    <dbReference type="NCBI Taxonomy" id="2934161"/>
    <lineage>
        <taxon>Bacteria</taxon>
        <taxon>Bacillati</taxon>
        <taxon>Actinomycetota</taxon>
        <taxon>Actinomycetes</taxon>
        <taxon>Micrococcales</taxon>
        <taxon>Ornithinimicrobiaceae</taxon>
        <taxon>Ornithinimicrobium</taxon>
    </lineage>
</organism>
<dbReference type="InterPro" id="IPR056702">
    <property type="entry name" value="DUF7800"/>
</dbReference>
<dbReference type="InterPro" id="IPR038607">
    <property type="entry name" value="PhoD-like_sf"/>
</dbReference>
<dbReference type="CDD" id="cd07389">
    <property type="entry name" value="MPP_PhoD"/>
    <property type="match status" value="1"/>
</dbReference>
<dbReference type="RefSeq" id="WP_252619810.1">
    <property type="nucleotide sequence ID" value="NZ_CP099490.1"/>
</dbReference>
<dbReference type="SUPFAM" id="SSF56300">
    <property type="entry name" value="Metallo-dependent phosphatases"/>
    <property type="match status" value="1"/>
</dbReference>
<reference evidence="3" key="1">
    <citation type="submission" date="2022-06" db="EMBL/GenBank/DDBJ databases">
        <title>Ornithinimicrobium JY.X270.</title>
        <authorList>
            <person name="Huang Y."/>
        </authorList>
    </citation>
    <scope>NUCLEOTIDE SEQUENCE</scope>
    <source>
        <strain evidence="3">JY.X270</strain>
    </source>
</reference>
<evidence type="ECO:0000259" key="2">
    <source>
        <dbReference type="Pfam" id="PF25077"/>
    </source>
</evidence>
<dbReference type="InterPro" id="IPR018946">
    <property type="entry name" value="PhoD-like_MPP"/>
</dbReference>
<accession>A0ABY4YFX3</accession>
<feature type="domain" description="DUF7800" evidence="2">
    <location>
        <begin position="4"/>
        <end position="92"/>
    </location>
</feature>
<dbReference type="PANTHER" id="PTHR37031:SF2">
    <property type="entry name" value="PHOD-LIKE PHOSPHATASE METALLOPHOSPHATASE DOMAIN-CONTAINING PROTEIN"/>
    <property type="match status" value="1"/>
</dbReference>
<dbReference type="Pfam" id="PF09423">
    <property type="entry name" value="PhoD"/>
    <property type="match status" value="1"/>
</dbReference>
<keyword evidence="4" id="KW-1185">Reference proteome</keyword>